<dbReference type="RefSeq" id="WP_022286983.1">
    <property type="nucleotide sequence ID" value="NZ_JAOQJZ010000007.1"/>
</dbReference>
<dbReference type="NCBIfam" id="TIGR03654">
    <property type="entry name" value="L6_bact"/>
    <property type="match status" value="1"/>
</dbReference>
<dbReference type="EMBL" id="JAOQJZ010000007">
    <property type="protein sequence ID" value="MCU6705832.1"/>
    <property type="molecule type" value="Genomic_DNA"/>
</dbReference>
<evidence type="ECO:0000259" key="9">
    <source>
        <dbReference type="Pfam" id="PF00347"/>
    </source>
</evidence>
<protein>
    <recommendedName>
        <fullName evidence="6">Large ribosomal subunit protein uL6</fullName>
    </recommendedName>
</protein>
<dbReference type="InterPro" id="IPR036789">
    <property type="entry name" value="Ribosomal_uL6-like_a/b-dom_sf"/>
</dbReference>
<dbReference type="PROSITE" id="PS00525">
    <property type="entry name" value="RIBOSOMAL_L6_1"/>
    <property type="match status" value="1"/>
</dbReference>
<dbReference type="InterPro" id="IPR002358">
    <property type="entry name" value="Ribosomal_uL6_CS"/>
</dbReference>
<feature type="domain" description="Large ribosomal subunit protein uL6 alpha-beta" evidence="9">
    <location>
        <begin position="11"/>
        <end position="83"/>
    </location>
</feature>
<dbReference type="FunFam" id="3.90.930.12:FF:000002">
    <property type="entry name" value="50S ribosomal protein L6"/>
    <property type="match status" value="1"/>
</dbReference>
<gene>
    <name evidence="6 10" type="primary">rplF</name>
    <name evidence="10" type="ORF">OCV57_07835</name>
</gene>
<comment type="caution">
    <text evidence="10">The sequence shown here is derived from an EMBL/GenBank/DDBJ whole genome shotgun (WGS) entry which is preliminary data.</text>
</comment>
<evidence type="ECO:0000313" key="10">
    <source>
        <dbReference type="EMBL" id="MCU6705832.1"/>
    </source>
</evidence>
<dbReference type="PRINTS" id="PR00059">
    <property type="entry name" value="RIBOSOMALL6"/>
</dbReference>
<comment type="function">
    <text evidence="6 8">This protein binds to the 23S rRNA, and is important in its secondary structure. It is located near the subunit interface in the base of the L7/L12 stalk, and near the tRNA binding site of the peptidyltransferase center.</text>
</comment>
<keyword evidence="4 6" id="KW-0689">Ribosomal protein</keyword>
<dbReference type="Pfam" id="PF00347">
    <property type="entry name" value="Ribosomal_L6"/>
    <property type="match status" value="2"/>
</dbReference>
<dbReference type="InterPro" id="IPR020040">
    <property type="entry name" value="Ribosomal_uL6_a/b-dom"/>
</dbReference>
<dbReference type="GO" id="GO:0022625">
    <property type="term" value="C:cytosolic large ribosomal subunit"/>
    <property type="evidence" value="ECO:0007669"/>
    <property type="project" value="UniProtKB-UniRule"/>
</dbReference>
<feature type="domain" description="Large ribosomal subunit protein uL6 alpha-beta" evidence="9">
    <location>
        <begin position="91"/>
        <end position="165"/>
    </location>
</feature>
<evidence type="ECO:0000256" key="8">
    <source>
        <dbReference type="RuleBase" id="RU003870"/>
    </source>
</evidence>
<proteinExistence type="inferred from homology"/>
<organism evidence="10 11">
    <name type="scientific">Hominimerdicola aceti</name>
    <dbReference type="NCBI Taxonomy" id="2981726"/>
    <lineage>
        <taxon>Bacteria</taxon>
        <taxon>Bacillati</taxon>
        <taxon>Bacillota</taxon>
        <taxon>Clostridia</taxon>
        <taxon>Eubacteriales</taxon>
        <taxon>Oscillospiraceae</taxon>
        <taxon>Hominimerdicola</taxon>
    </lineage>
</organism>
<dbReference type="SUPFAM" id="SSF56053">
    <property type="entry name" value="Ribosomal protein L6"/>
    <property type="match status" value="2"/>
</dbReference>
<evidence type="ECO:0000256" key="1">
    <source>
        <dbReference type="ARBA" id="ARBA00009356"/>
    </source>
</evidence>
<evidence type="ECO:0000256" key="4">
    <source>
        <dbReference type="ARBA" id="ARBA00022980"/>
    </source>
</evidence>
<dbReference type="GO" id="GO:0019843">
    <property type="term" value="F:rRNA binding"/>
    <property type="evidence" value="ECO:0007669"/>
    <property type="project" value="UniProtKB-UniRule"/>
</dbReference>
<dbReference type="GO" id="GO:0003735">
    <property type="term" value="F:structural constituent of ribosome"/>
    <property type="evidence" value="ECO:0007669"/>
    <property type="project" value="UniProtKB-UniRule"/>
</dbReference>
<evidence type="ECO:0000256" key="5">
    <source>
        <dbReference type="ARBA" id="ARBA00023274"/>
    </source>
</evidence>
<evidence type="ECO:0000313" key="11">
    <source>
        <dbReference type="Proteomes" id="UP001208131"/>
    </source>
</evidence>
<reference evidence="10 11" key="1">
    <citation type="journal article" date="2021" name="ISME Commun">
        <title>Automated analysis of genomic sequences facilitates high-throughput and comprehensive description of bacteria.</title>
        <authorList>
            <person name="Hitch T.C.A."/>
        </authorList>
    </citation>
    <scope>NUCLEOTIDE SEQUENCE [LARGE SCALE GENOMIC DNA]</scope>
    <source>
        <strain evidence="10 11">Sanger_31</strain>
    </source>
</reference>
<dbReference type="FunFam" id="3.90.930.12:FF:000001">
    <property type="entry name" value="50S ribosomal protein L6"/>
    <property type="match status" value="1"/>
</dbReference>
<dbReference type="GO" id="GO:0002181">
    <property type="term" value="P:cytoplasmic translation"/>
    <property type="evidence" value="ECO:0007669"/>
    <property type="project" value="TreeGrafter"/>
</dbReference>
<dbReference type="InterPro" id="IPR019906">
    <property type="entry name" value="Ribosomal_uL6_bac-type"/>
</dbReference>
<dbReference type="PANTHER" id="PTHR11655:SF14">
    <property type="entry name" value="LARGE RIBOSOMAL SUBUNIT PROTEIN UL6M"/>
    <property type="match status" value="1"/>
</dbReference>
<dbReference type="PIRSF" id="PIRSF002162">
    <property type="entry name" value="Ribosomal_L6"/>
    <property type="match status" value="1"/>
</dbReference>
<dbReference type="Proteomes" id="UP001208131">
    <property type="component" value="Unassembled WGS sequence"/>
</dbReference>
<dbReference type="Gene3D" id="3.90.930.12">
    <property type="entry name" value="Ribosomal protein L6, alpha-beta domain"/>
    <property type="match status" value="2"/>
</dbReference>
<keyword evidence="11" id="KW-1185">Reference proteome</keyword>
<dbReference type="PANTHER" id="PTHR11655">
    <property type="entry name" value="60S/50S RIBOSOMAL PROTEIN L6/L9"/>
    <property type="match status" value="1"/>
</dbReference>
<keyword evidence="5 6" id="KW-0687">Ribonucleoprotein</keyword>
<evidence type="ECO:0000256" key="7">
    <source>
        <dbReference type="RuleBase" id="RU003869"/>
    </source>
</evidence>
<evidence type="ECO:0000256" key="2">
    <source>
        <dbReference type="ARBA" id="ARBA00022730"/>
    </source>
</evidence>
<keyword evidence="2 6" id="KW-0699">rRNA-binding</keyword>
<evidence type="ECO:0000256" key="3">
    <source>
        <dbReference type="ARBA" id="ARBA00022884"/>
    </source>
</evidence>
<dbReference type="AlphaFoldDB" id="A0AAE3II88"/>
<keyword evidence="3 6" id="KW-0694">RNA-binding</keyword>
<comment type="subunit">
    <text evidence="6">Part of the 50S ribosomal subunit.</text>
</comment>
<name>A0AAE3II88_9FIRM</name>
<evidence type="ECO:0000256" key="6">
    <source>
        <dbReference type="HAMAP-Rule" id="MF_01365"/>
    </source>
</evidence>
<dbReference type="HAMAP" id="MF_01365_B">
    <property type="entry name" value="Ribosomal_uL6_B"/>
    <property type="match status" value="1"/>
</dbReference>
<accession>A0AAE3II88</accession>
<comment type="similarity">
    <text evidence="1 6 7">Belongs to the universal ribosomal protein uL6 family.</text>
</comment>
<dbReference type="InterPro" id="IPR000702">
    <property type="entry name" value="Ribosomal_uL6-like"/>
</dbReference>
<sequence length="183" mass="19986">MSRIGIKPISVPAGVEVTVADGNVVTVKGPKGSLTKEFHKDMIIKCADGVITVERPSEDKLHKSLHGLTRTLVHNMVEGVTEGFAKKLEIVGVGYRAQKQGKNLVMNLGFSHQVIVPETDTIKIDVPDANHIVISGCDKQEVGQFACEIREKRPPEPYKGKGIRYEGEYVIRKEGKAGKGSKK</sequence>